<evidence type="ECO:0000259" key="2">
    <source>
        <dbReference type="Pfam" id="PF12697"/>
    </source>
</evidence>
<evidence type="ECO:0000313" key="4">
    <source>
        <dbReference type="Proteomes" id="UP000612282"/>
    </source>
</evidence>
<accession>A0ABQ3X7V1</accession>
<dbReference type="PANTHER" id="PTHR43798:SF31">
    <property type="entry name" value="AB HYDROLASE SUPERFAMILY PROTEIN YCLE"/>
    <property type="match status" value="1"/>
</dbReference>
<evidence type="ECO:0000256" key="1">
    <source>
        <dbReference type="ARBA" id="ARBA00022801"/>
    </source>
</evidence>
<proteinExistence type="predicted"/>
<organism evidence="3 4">
    <name type="scientific">Actinoplanes couchii</name>
    <dbReference type="NCBI Taxonomy" id="403638"/>
    <lineage>
        <taxon>Bacteria</taxon>
        <taxon>Bacillati</taxon>
        <taxon>Actinomycetota</taxon>
        <taxon>Actinomycetes</taxon>
        <taxon>Micromonosporales</taxon>
        <taxon>Micromonosporaceae</taxon>
        <taxon>Actinoplanes</taxon>
    </lineage>
</organism>
<evidence type="ECO:0000313" key="3">
    <source>
        <dbReference type="EMBL" id="GID54581.1"/>
    </source>
</evidence>
<dbReference type="Proteomes" id="UP000612282">
    <property type="component" value="Unassembled WGS sequence"/>
</dbReference>
<dbReference type="InterPro" id="IPR000073">
    <property type="entry name" value="AB_hydrolase_1"/>
</dbReference>
<name>A0ABQ3X7V1_9ACTN</name>
<reference evidence="3 4" key="1">
    <citation type="submission" date="2021-01" db="EMBL/GenBank/DDBJ databases">
        <title>Whole genome shotgun sequence of Actinoplanes couchii NBRC 106145.</title>
        <authorList>
            <person name="Komaki H."/>
            <person name="Tamura T."/>
        </authorList>
    </citation>
    <scope>NUCLEOTIDE SEQUENCE [LARGE SCALE GENOMIC DNA]</scope>
    <source>
        <strain evidence="3 4">NBRC 106145</strain>
    </source>
</reference>
<dbReference type="InterPro" id="IPR029058">
    <property type="entry name" value="AB_hydrolase_fold"/>
</dbReference>
<dbReference type="GO" id="GO:0016787">
    <property type="term" value="F:hydrolase activity"/>
    <property type="evidence" value="ECO:0007669"/>
    <property type="project" value="UniProtKB-KW"/>
</dbReference>
<protein>
    <submittedName>
        <fullName evidence="3">Alpha/beta hydrolase fold</fullName>
    </submittedName>
</protein>
<dbReference type="SUPFAM" id="SSF53474">
    <property type="entry name" value="alpha/beta-Hydrolases"/>
    <property type="match status" value="1"/>
</dbReference>
<dbReference type="EMBL" id="BOMG01000042">
    <property type="protein sequence ID" value="GID54581.1"/>
    <property type="molecule type" value="Genomic_DNA"/>
</dbReference>
<gene>
    <name evidence="3" type="ORF">Aco03nite_029850</name>
</gene>
<keyword evidence="4" id="KW-1185">Reference proteome</keyword>
<feature type="domain" description="AB hydrolase-1" evidence="2">
    <location>
        <begin position="24"/>
        <end position="258"/>
    </location>
</feature>
<sequence length="272" mass="28509">MTPFVTIGDRRLHTRVAGDGPCTVVFEAGLGMSGVYWGLVAPSVARHARTVVYDRAGIGSSDDGPRPRTLNRLADDLGAVLDAFPGPFVLVGHSYGGPITRLAAAGRADVRALVLVDPSDENLDDFFTPGMARRMAVAGPVTRVMVALGIYRRLAGRMGGALPRDLFDQFRDENFGRRAAGALHDEVRHLVPGLAALRSAPPDLGDLPVTFLSTGAGDKTAIALRAAHATSAAALPNARVVVAEGSGHNVMLDRPDLLITEILALLPNSGPA</sequence>
<dbReference type="Pfam" id="PF12697">
    <property type="entry name" value="Abhydrolase_6"/>
    <property type="match status" value="1"/>
</dbReference>
<comment type="caution">
    <text evidence="3">The sequence shown here is derived from an EMBL/GenBank/DDBJ whole genome shotgun (WGS) entry which is preliminary data.</text>
</comment>
<keyword evidence="1 3" id="KW-0378">Hydrolase</keyword>
<dbReference type="PANTHER" id="PTHR43798">
    <property type="entry name" value="MONOACYLGLYCEROL LIPASE"/>
    <property type="match status" value="1"/>
</dbReference>
<dbReference type="RefSeq" id="WP_203795683.1">
    <property type="nucleotide sequence ID" value="NZ_BAAAQE010000036.1"/>
</dbReference>
<dbReference type="InterPro" id="IPR050266">
    <property type="entry name" value="AB_hydrolase_sf"/>
</dbReference>
<dbReference type="Gene3D" id="3.40.50.1820">
    <property type="entry name" value="alpha/beta hydrolase"/>
    <property type="match status" value="1"/>
</dbReference>